<reference evidence="1 2" key="1">
    <citation type="submission" date="2019-03" db="EMBL/GenBank/DDBJ databases">
        <title>Genomic Encyclopedia of Type Strains, Phase IV (KMG-IV): sequencing the most valuable type-strain genomes for metagenomic binning, comparative biology and taxonomic classification.</title>
        <authorList>
            <person name="Goeker M."/>
        </authorList>
    </citation>
    <scope>NUCLEOTIDE SEQUENCE [LARGE SCALE GENOMIC DNA]</scope>
    <source>
        <strain evidence="1 2">DSM 100059</strain>
    </source>
</reference>
<evidence type="ECO:0000313" key="2">
    <source>
        <dbReference type="Proteomes" id="UP000294498"/>
    </source>
</evidence>
<organism evidence="1 2">
    <name type="scientific">Dinghuibacter silviterrae</name>
    <dbReference type="NCBI Taxonomy" id="1539049"/>
    <lineage>
        <taxon>Bacteria</taxon>
        <taxon>Pseudomonadati</taxon>
        <taxon>Bacteroidota</taxon>
        <taxon>Chitinophagia</taxon>
        <taxon>Chitinophagales</taxon>
        <taxon>Chitinophagaceae</taxon>
        <taxon>Dinghuibacter</taxon>
    </lineage>
</organism>
<sequence length="75" mass="9055">MKRTFYTLKRWATMIAEWPGRVFHRKGDNDPVWNDGFNYVHPYDPFYQGKRKKKRTSEVKLDEFEISAYHDGAVK</sequence>
<dbReference type="AlphaFoldDB" id="A0A4R8DN93"/>
<protein>
    <submittedName>
        <fullName evidence="1">Uncharacterized protein</fullName>
    </submittedName>
</protein>
<name>A0A4R8DN93_9BACT</name>
<evidence type="ECO:0000313" key="1">
    <source>
        <dbReference type="EMBL" id="TDW99491.1"/>
    </source>
</evidence>
<dbReference type="EMBL" id="SODV01000001">
    <property type="protein sequence ID" value="TDW99491.1"/>
    <property type="molecule type" value="Genomic_DNA"/>
</dbReference>
<keyword evidence="2" id="KW-1185">Reference proteome</keyword>
<dbReference type="RefSeq" id="WP_133990231.1">
    <property type="nucleotide sequence ID" value="NZ_SODV01000001.1"/>
</dbReference>
<dbReference type="Proteomes" id="UP000294498">
    <property type="component" value="Unassembled WGS sequence"/>
</dbReference>
<comment type="caution">
    <text evidence="1">The sequence shown here is derived from an EMBL/GenBank/DDBJ whole genome shotgun (WGS) entry which is preliminary data.</text>
</comment>
<proteinExistence type="predicted"/>
<accession>A0A4R8DN93</accession>
<gene>
    <name evidence="1" type="ORF">EDB95_0501</name>
</gene>